<reference evidence="1" key="1">
    <citation type="submission" date="2020-05" db="EMBL/GenBank/DDBJ databases">
        <title>Large-scale comparative analyses of tick genomes elucidate their genetic diversity and vector capacities.</title>
        <authorList>
            <person name="Jia N."/>
            <person name="Wang J."/>
            <person name="Shi W."/>
            <person name="Du L."/>
            <person name="Sun Y."/>
            <person name="Zhan W."/>
            <person name="Jiang J."/>
            <person name="Wang Q."/>
            <person name="Zhang B."/>
            <person name="Ji P."/>
            <person name="Sakyi L.B."/>
            <person name="Cui X."/>
            <person name="Yuan T."/>
            <person name="Jiang B."/>
            <person name="Yang W."/>
            <person name="Lam T.T.-Y."/>
            <person name="Chang Q."/>
            <person name="Ding S."/>
            <person name="Wang X."/>
            <person name="Zhu J."/>
            <person name="Ruan X."/>
            <person name="Zhao L."/>
            <person name="Wei J."/>
            <person name="Que T."/>
            <person name="Du C."/>
            <person name="Cheng J."/>
            <person name="Dai P."/>
            <person name="Han X."/>
            <person name="Huang E."/>
            <person name="Gao Y."/>
            <person name="Liu J."/>
            <person name="Shao H."/>
            <person name="Ye R."/>
            <person name="Li L."/>
            <person name="Wei W."/>
            <person name="Wang X."/>
            <person name="Wang C."/>
            <person name="Yang T."/>
            <person name="Huo Q."/>
            <person name="Li W."/>
            <person name="Guo W."/>
            <person name="Chen H."/>
            <person name="Zhou L."/>
            <person name="Ni X."/>
            <person name="Tian J."/>
            <person name="Zhou Y."/>
            <person name="Sheng Y."/>
            <person name="Liu T."/>
            <person name="Pan Y."/>
            <person name="Xia L."/>
            <person name="Li J."/>
            <person name="Zhao F."/>
            <person name="Cao W."/>
        </authorList>
    </citation>
    <scope>NUCLEOTIDE SEQUENCE</scope>
    <source>
        <strain evidence="1">Hyas-2018</strain>
    </source>
</reference>
<name>A0ACB7T052_HYAAI</name>
<evidence type="ECO:0000313" key="1">
    <source>
        <dbReference type="EMBL" id="KAH6940847.1"/>
    </source>
</evidence>
<protein>
    <submittedName>
        <fullName evidence="1">Uncharacterized protein</fullName>
    </submittedName>
</protein>
<organism evidence="1 2">
    <name type="scientific">Hyalomma asiaticum</name>
    <name type="common">Tick</name>
    <dbReference type="NCBI Taxonomy" id="266040"/>
    <lineage>
        <taxon>Eukaryota</taxon>
        <taxon>Metazoa</taxon>
        <taxon>Ecdysozoa</taxon>
        <taxon>Arthropoda</taxon>
        <taxon>Chelicerata</taxon>
        <taxon>Arachnida</taxon>
        <taxon>Acari</taxon>
        <taxon>Parasitiformes</taxon>
        <taxon>Ixodida</taxon>
        <taxon>Ixodoidea</taxon>
        <taxon>Ixodidae</taxon>
        <taxon>Hyalomminae</taxon>
        <taxon>Hyalomma</taxon>
    </lineage>
</organism>
<keyword evidence="2" id="KW-1185">Reference proteome</keyword>
<accession>A0ACB7T052</accession>
<sequence length="215" mass="23967">MCGLKALGVGEDSYNTMLYPVLLRALPQEMVLNYHRSQQDLSTSSTNGISSAGSAPEHQTALTTLLRYFRRELDIQGRALEHRPDNSIGKPAFYFARDKVKPQRSNCRPSSAAALHGSAADVTCEILGSTDHESKECSSNLDLYEKKSDPFRQGNLFPLHEEGAHSQRVQSEDCMQEVQPSTCYIHVQSGLRKRPRGKRHKNPTERTSELACFGS</sequence>
<evidence type="ECO:0000313" key="2">
    <source>
        <dbReference type="Proteomes" id="UP000821845"/>
    </source>
</evidence>
<proteinExistence type="predicted"/>
<dbReference type="Proteomes" id="UP000821845">
    <property type="component" value="Chromosome 11"/>
</dbReference>
<comment type="caution">
    <text evidence="1">The sequence shown here is derived from an EMBL/GenBank/DDBJ whole genome shotgun (WGS) entry which is preliminary data.</text>
</comment>
<dbReference type="EMBL" id="CM023491">
    <property type="protein sequence ID" value="KAH6940847.1"/>
    <property type="molecule type" value="Genomic_DNA"/>
</dbReference>
<gene>
    <name evidence="1" type="ORF">HPB50_009074</name>
</gene>